<evidence type="ECO:0000256" key="2">
    <source>
        <dbReference type="SAM" id="SignalP"/>
    </source>
</evidence>
<keyword evidence="3" id="KW-0449">Lipoprotein</keyword>
<evidence type="ECO:0000256" key="1">
    <source>
        <dbReference type="SAM" id="MobiDB-lite"/>
    </source>
</evidence>
<keyword evidence="2" id="KW-0732">Signal</keyword>
<proteinExistence type="predicted"/>
<keyword evidence="4" id="KW-1185">Reference proteome</keyword>
<feature type="chain" id="PRO_5004308483" evidence="2">
    <location>
        <begin position="23"/>
        <end position="388"/>
    </location>
</feature>
<evidence type="ECO:0000313" key="4">
    <source>
        <dbReference type="Proteomes" id="UP000002522"/>
    </source>
</evidence>
<dbReference type="PROSITE" id="PS51257">
    <property type="entry name" value="PROKAR_LIPOPROTEIN"/>
    <property type="match status" value="1"/>
</dbReference>
<sequence>MKIKKIKLLKALAMTGAFGIVATVPVIVSSCSSTSDNNTGGDGNGGGTQTQTITPQLKDSVSLSGPLSDIFDSTGTQNANEKIAADIKDNHLSDVFDNGDALKQVSDLKVTVAGDFKRDSWSGGTYDAASGGWKSDSGDVTISAANKLVYASESPQLNISSLNDLKTQLSVKATLKEALEKAGVSTIADTTTLAVNNNIGLTDDLLHINVSSTPQVASGQTATTTNYDLQIPVSNINLVVNNLTITVAGTNVGEATKTTTNFKFNVGIDATLSFKQTGTAPDVSKTESEAEQATLASTILQKLGYVSSGNTLSDDKISAALGIYNCKFTPKSATENTEVQPDSGITGSNKVYKVTVTATPYDTNYVWDDGTTGPKDISFDVNLKVATS</sequence>
<dbReference type="Pfam" id="PF07668">
    <property type="entry name" value="MpPF1"/>
    <property type="match status" value="1"/>
</dbReference>
<accession>Q8EV94</accession>
<evidence type="ECO:0000313" key="3">
    <source>
        <dbReference type="EMBL" id="BAC44464.1"/>
    </source>
</evidence>
<dbReference type="Proteomes" id="UP000002522">
    <property type="component" value="Chromosome"/>
</dbReference>
<dbReference type="eggNOG" id="ENOG5031ZBZ">
    <property type="taxonomic scope" value="Bacteria"/>
</dbReference>
<dbReference type="EMBL" id="BA000026">
    <property type="protein sequence ID" value="BAC44464.1"/>
    <property type="molecule type" value="Genomic_DNA"/>
</dbReference>
<dbReference type="InterPro" id="IPR011653">
    <property type="entry name" value="Lipoprotein_p35"/>
</dbReference>
<protein>
    <submittedName>
        <fullName evidence="3">P35 lipoprotein homolog</fullName>
    </submittedName>
</protein>
<dbReference type="AlphaFoldDB" id="Q8EV94"/>
<feature type="region of interest" description="Disordered" evidence="1">
    <location>
        <begin position="33"/>
        <end position="52"/>
    </location>
</feature>
<dbReference type="STRING" id="272633.gene:10731793"/>
<dbReference type="KEGG" id="mpe:MYPE6720"/>
<name>Q8EV94_MALP2</name>
<dbReference type="HOGENOM" id="CLU_040028_0_0_14"/>
<feature type="signal peptide" evidence="2">
    <location>
        <begin position="1"/>
        <end position="22"/>
    </location>
</feature>
<gene>
    <name evidence="3" type="ordered locus">MYPE6720</name>
</gene>
<dbReference type="GO" id="GO:0016020">
    <property type="term" value="C:membrane"/>
    <property type="evidence" value="ECO:0007669"/>
    <property type="project" value="InterPro"/>
</dbReference>
<dbReference type="InParanoid" id="Q8EV94"/>
<dbReference type="RefSeq" id="WP_011077494.1">
    <property type="nucleotide sequence ID" value="NC_004432.1"/>
</dbReference>
<organism evidence="3 4">
    <name type="scientific">Malacoplasma penetrans (strain HF-2)</name>
    <name type="common">Mycoplasma penetrans</name>
    <dbReference type="NCBI Taxonomy" id="272633"/>
    <lineage>
        <taxon>Bacteria</taxon>
        <taxon>Bacillati</taxon>
        <taxon>Mycoplasmatota</taxon>
        <taxon>Mycoplasmoidales</taxon>
        <taxon>Mycoplasmoidaceae</taxon>
        <taxon>Malacoplasma</taxon>
    </lineage>
</organism>
<reference evidence="3 4" key="1">
    <citation type="journal article" date="2002" name="Nucleic Acids Res.">
        <title>The complete genomic sequence of Mycoplasma penetrans, an intracellular bacterial pathogen in humans.</title>
        <authorList>
            <person name="Sasaki Y."/>
            <person name="Ishikawa J."/>
            <person name="Yamashita A."/>
            <person name="Oshima K."/>
            <person name="Kenri T."/>
            <person name="Furuya K."/>
            <person name="Yoshino C."/>
            <person name="Horino A."/>
            <person name="Shiba T."/>
            <person name="Sasaki T."/>
            <person name="Hattori M."/>
        </authorList>
    </citation>
    <scope>NUCLEOTIDE SEQUENCE [LARGE SCALE GENOMIC DNA]</scope>
    <source>
        <strain evidence="3 4">HF-2</strain>
    </source>
</reference>